<organism evidence="1 2">
    <name type="scientific">Rhodnius prolixus</name>
    <name type="common">Triatomid bug</name>
    <dbReference type="NCBI Taxonomy" id="13249"/>
    <lineage>
        <taxon>Eukaryota</taxon>
        <taxon>Metazoa</taxon>
        <taxon>Ecdysozoa</taxon>
        <taxon>Arthropoda</taxon>
        <taxon>Hexapoda</taxon>
        <taxon>Insecta</taxon>
        <taxon>Pterygota</taxon>
        <taxon>Neoptera</taxon>
        <taxon>Paraneoptera</taxon>
        <taxon>Hemiptera</taxon>
        <taxon>Heteroptera</taxon>
        <taxon>Panheteroptera</taxon>
        <taxon>Cimicomorpha</taxon>
        <taxon>Reduviidae</taxon>
        <taxon>Triatominae</taxon>
        <taxon>Rhodnius</taxon>
    </lineage>
</organism>
<evidence type="ECO:0000313" key="1">
    <source>
        <dbReference type="EnsemblMetazoa" id="RPRC004156-PA"/>
    </source>
</evidence>
<dbReference type="Proteomes" id="UP000015103">
    <property type="component" value="Unassembled WGS sequence"/>
</dbReference>
<reference evidence="1" key="1">
    <citation type="submission" date="2015-05" db="UniProtKB">
        <authorList>
            <consortium name="EnsemblMetazoa"/>
        </authorList>
    </citation>
    <scope>IDENTIFICATION</scope>
</reference>
<protein>
    <submittedName>
        <fullName evidence="1">Uncharacterized protein</fullName>
    </submittedName>
</protein>
<dbReference type="InParanoid" id="T1HJD3"/>
<dbReference type="VEuPathDB" id="VectorBase:RPRC004156"/>
<name>T1HJD3_RHOPR</name>
<keyword evidence="2" id="KW-1185">Reference proteome</keyword>
<accession>T1HJD3</accession>
<dbReference type="eggNOG" id="ENOG502TBG0">
    <property type="taxonomic scope" value="Eukaryota"/>
</dbReference>
<sequence>MGMKRRRPELEVDLAMGSNRDLLNMLEDNTLDAILIVTSDNEFSKSKFDIVPLFEGDIFLALCSSKKWM</sequence>
<dbReference type="SUPFAM" id="SSF53850">
    <property type="entry name" value="Periplasmic binding protein-like II"/>
    <property type="match status" value="1"/>
</dbReference>
<dbReference type="AlphaFoldDB" id="T1HJD3"/>
<evidence type="ECO:0000313" key="2">
    <source>
        <dbReference type="Proteomes" id="UP000015103"/>
    </source>
</evidence>
<dbReference type="EnsemblMetazoa" id="RPRC004156-RA">
    <property type="protein sequence ID" value="RPRC004156-PA"/>
    <property type="gene ID" value="RPRC004156"/>
</dbReference>
<dbReference type="Gene3D" id="3.40.190.10">
    <property type="entry name" value="Periplasmic binding protein-like II"/>
    <property type="match status" value="2"/>
</dbReference>
<dbReference type="EMBL" id="ACPB03031581">
    <property type="status" value="NOT_ANNOTATED_CDS"/>
    <property type="molecule type" value="Genomic_DNA"/>
</dbReference>
<proteinExistence type="predicted"/>
<dbReference type="HOGENOM" id="CLU_2779020_0_0_1"/>